<reference evidence="2 3" key="1">
    <citation type="submission" date="2024-08" db="EMBL/GenBank/DDBJ databases">
        <title>The draft genome of Apodemus speciosus.</title>
        <authorList>
            <person name="Nabeshima K."/>
            <person name="Suzuki S."/>
            <person name="Onuma M."/>
        </authorList>
    </citation>
    <scope>NUCLEOTIDE SEQUENCE [LARGE SCALE GENOMIC DNA]</scope>
    <source>
        <strain evidence="2">IB14-021</strain>
    </source>
</reference>
<evidence type="ECO:0000256" key="1">
    <source>
        <dbReference type="SAM" id="MobiDB-lite"/>
    </source>
</evidence>
<sequence length="76" mass="8185">MKFLVPPSRTQERLGRAEEGTSRSDLGPRPQPAPNSGGLPAMDFKIEYTWDGFPVRPVCVSVCQAGPVQPGSEDEG</sequence>
<gene>
    <name evidence="2" type="ORF">APTSU1_000273000</name>
</gene>
<evidence type="ECO:0000313" key="3">
    <source>
        <dbReference type="Proteomes" id="UP001623349"/>
    </source>
</evidence>
<evidence type="ECO:0000313" key="2">
    <source>
        <dbReference type="EMBL" id="GAB1287500.1"/>
    </source>
</evidence>
<feature type="region of interest" description="Disordered" evidence="1">
    <location>
        <begin position="1"/>
        <end position="40"/>
    </location>
</feature>
<organism evidence="2 3">
    <name type="scientific">Apodemus speciosus</name>
    <name type="common">Large Japanese field mouse</name>
    <dbReference type="NCBI Taxonomy" id="105296"/>
    <lineage>
        <taxon>Eukaryota</taxon>
        <taxon>Metazoa</taxon>
        <taxon>Chordata</taxon>
        <taxon>Craniata</taxon>
        <taxon>Vertebrata</taxon>
        <taxon>Euteleostomi</taxon>
        <taxon>Mammalia</taxon>
        <taxon>Eutheria</taxon>
        <taxon>Euarchontoglires</taxon>
        <taxon>Glires</taxon>
        <taxon>Rodentia</taxon>
        <taxon>Myomorpha</taxon>
        <taxon>Muroidea</taxon>
        <taxon>Muridae</taxon>
        <taxon>Murinae</taxon>
        <taxon>Apodemus</taxon>
    </lineage>
</organism>
<dbReference type="EMBL" id="BAAFST010000003">
    <property type="protein sequence ID" value="GAB1287500.1"/>
    <property type="molecule type" value="Genomic_DNA"/>
</dbReference>
<name>A0ABQ0EKC8_APOSI</name>
<keyword evidence="3" id="KW-1185">Reference proteome</keyword>
<protein>
    <submittedName>
        <fullName evidence="2">UPF0462 protein C4orf33 homolog</fullName>
    </submittedName>
</protein>
<dbReference type="Proteomes" id="UP001623349">
    <property type="component" value="Unassembled WGS sequence"/>
</dbReference>
<comment type="caution">
    <text evidence="2">The sequence shown here is derived from an EMBL/GenBank/DDBJ whole genome shotgun (WGS) entry which is preliminary data.</text>
</comment>
<accession>A0ABQ0EKC8</accession>
<feature type="compositionally biased region" description="Basic and acidic residues" evidence="1">
    <location>
        <begin position="10"/>
        <end position="22"/>
    </location>
</feature>
<proteinExistence type="predicted"/>